<organism evidence="1 2">
    <name type="scientific">Gaiella occulta</name>
    <dbReference type="NCBI Taxonomy" id="1002870"/>
    <lineage>
        <taxon>Bacteria</taxon>
        <taxon>Bacillati</taxon>
        <taxon>Actinomycetota</taxon>
        <taxon>Thermoleophilia</taxon>
        <taxon>Gaiellales</taxon>
        <taxon>Gaiellaceae</taxon>
        <taxon>Gaiella</taxon>
    </lineage>
</organism>
<reference evidence="1 2" key="1">
    <citation type="submission" date="2018-07" db="EMBL/GenBank/DDBJ databases">
        <title>High-quality-draft genome sequence of Gaiella occulta.</title>
        <authorList>
            <person name="Severino R."/>
            <person name="Froufe H.J.C."/>
            <person name="Rainey F.A."/>
            <person name="Barroso C."/>
            <person name="Albuquerque L."/>
            <person name="Lobo-Da-Cunha A."/>
            <person name="Da Costa M.S."/>
            <person name="Egas C."/>
        </authorList>
    </citation>
    <scope>NUCLEOTIDE SEQUENCE [LARGE SCALE GENOMIC DNA]</scope>
    <source>
        <strain evidence="1 2">F2-233</strain>
    </source>
</reference>
<name>A0A7M2Z037_9ACTN</name>
<proteinExistence type="predicted"/>
<evidence type="ECO:0000313" key="2">
    <source>
        <dbReference type="Proteomes" id="UP000254134"/>
    </source>
</evidence>
<protein>
    <submittedName>
        <fullName evidence="1">Uncharacterized protein</fullName>
    </submittedName>
</protein>
<accession>A0A7M2Z037</accession>
<sequence>MAPQSLPGWSDVLRAHAATDLSARRVTAQLRACEASALAFCRLLERWHRGDAHPATAGQREAALRHAADRVETAIAGLEGPLSQYLLELEPERAEGRSWYLGPGAGELVEWQPVLDRAGVRASANRVAAVYLELAMLVRALEGLADAARIDSAPDRSSLWAGLFDLRDTLLGSTVDDLRALAA</sequence>
<keyword evidence="2" id="KW-1185">Reference proteome</keyword>
<evidence type="ECO:0000313" key="1">
    <source>
        <dbReference type="EMBL" id="RDI75112.1"/>
    </source>
</evidence>
<gene>
    <name evidence="1" type="ORF">Gocc_0910</name>
</gene>
<dbReference type="AlphaFoldDB" id="A0A7M2Z037"/>
<dbReference type="Proteomes" id="UP000254134">
    <property type="component" value="Unassembled WGS sequence"/>
</dbReference>
<reference evidence="2" key="2">
    <citation type="journal article" date="2019" name="MicrobiologyOpen">
        <title>High-quality draft genome sequence of Gaiella occulta isolated from a 150 meter deep mineral water borehole and comparison with the genome sequences of other deep-branching lineages of the phylum Actinobacteria.</title>
        <authorList>
            <person name="Severino R."/>
            <person name="Froufe H.J.C."/>
            <person name="Barroso C."/>
            <person name="Albuquerque L."/>
            <person name="Lobo-da-Cunha A."/>
            <person name="da Costa M.S."/>
            <person name="Egas C."/>
        </authorList>
    </citation>
    <scope>NUCLEOTIDE SEQUENCE [LARGE SCALE GENOMIC DNA]</scope>
    <source>
        <strain evidence="2">F2-233</strain>
    </source>
</reference>
<comment type="caution">
    <text evidence="1">The sequence shown here is derived from an EMBL/GenBank/DDBJ whole genome shotgun (WGS) entry which is preliminary data.</text>
</comment>
<dbReference type="RefSeq" id="WP_114795349.1">
    <property type="nucleotide sequence ID" value="NZ_QQZY01000002.1"/>
</dbReference>
<dbReference type="EMBL" id="QQZY01000002">
    <property type="protein sequence ID" value="RDI75112.1"/>
    <property type="molecule type" value="Genomic_DNA"/>
</dbReference>